<dbReference type="SUPFAM" id="SSF53335">
    <property type="entry name" value="S-adenosyl-L-methionine-dependent methyltransferases"/>
    <property type="match status" value="1"/>
</dbReference>
<accession>A0A0C9MGG9</accession>
<keyword evidence="2" id="KW-0808">Transferase</keyword>
<dbReference type="STRING" id="91626.A0A0C9MGG9"/>
<dbReference type="CDD" id="cd02440">
    <property type="entry name" value="AdoMet_MTases"/>
    <property type="match status" value="1"/>
</dbReference>
<proteinExistence type="predicted"/>
<dbReference type="GO" id="GO:0008168">
    <property type="term" value="F:methyltransferase activity"/>
    <property type="evidence" value="ECO:0007669"/>
    <property type="project" value="UniProtKB-KW"/>
</dbReference>
<reference evidence="2" key="1">
    <citation type="submission" date="2014-09" db="EMBL/GenBank/DDBJ databases">
        <title>Draft genome sequence of an oleaginous Mucoromycotina fungus Mucor ambiguus NBRC6742.</title>
        <authorList>
            <person name="Takeda I."/>
            <person name="Yamane N."/>
            <person name="Morita T."/>
            <person name="Tamano K."/>
            <person name="Machida M."/>
            <person name="Baker S."/>
            <person name="Koike H."/>
        </authorList>
    </citation>
    <scope>NUCLEOTIDE SEQUENCE</scope>
    <source>
        <strain evidence="2">NBRC 6742</strain>
    </source>
</reference>
<dbReference type="Proteomes" id="UP000053815">
    <property type="component" value="Unassembled WGS sequence"/>
</dbReference>
<keyword evidence="2" id="KW-0489">Methyltransferase</keyword>
<organism evidence="2">
    <name type="scientific">Mucor ambiguus</name>
    <dbReference type="NCBI Taxonomy" id="91626"/>
    <lineage>
        <taxon>Eukaryota</taxon>
        <taxon>Fungi</taxon>
        <taxon>Fungi incertae sedis</taxon>
        <taxon>Mucoromycota</taxon>
        <taxon>Mucoromycotina</taxon>
        <taxon>Mucoromycetes</taxon>
        <taxon>Mucorales</taxon>
        <taxon>Mucorineae</taxon>
        <taxon>Mucoraceae</taxon>
        <taxon>Mucor</taxon>
    </lineage>
</organism>
<dbReference type="PANTHER" id="PTHR43591">
    <property type="entry name" value="METHYLTRANSFERASE"/>
    <property type="match status" value="1"/>
</dbReference>
<dbReference type="InterPro" id="IPR041698">
    <property type="entry name" value="Methyltransf_25"/>
</dbReference>
<name>A0A0C9MGG9_9FUNG</name>
<evidence type="ECO:0000313" key="2">
    <source>
        <dbReference type="EMBL" id="GAN01068.1"/>
    </source>
</evidence>
<dbReference type="Pfam" id="PF13649">
    <property type="entry name" value="Methyltransf_25"/>
    <property type="match status" value="1"/>
</dbReference>
<feature type="domain" description="Methyltransferase" evidence="1">
    <location>
        <begin position="77"/>
        <end position="170"/>
    </location>
</feature>
<sequence>MEPIAAYTKELLSKSIRTFHDPTRIKYLLPTDLEGIILQMQLIFTLDVYKSVYIETNRLIKLFSAPITKQLENGIRVLDAGCGPGCWSLDMAVKYKNSQFYGVDVLETQFPQDSDKPTNTGFVLGDLADNIPYPRDTFDFIYQRLLSLAFTKEQWKQNLKELERVLKPGGYLELTELQYNHREKLEYGPSFKRQQEAGIYVDKHQESEYSHNVQVEKYQISRGFKEISKSVKQQTFCSSKKASKDIEFTGDAILCAFSSLGTGLSEIVPEWQDSSVYETQLQNCRLEALANNAQLYCTIHIARK</sequence>
<evidence type="ECO:0000313" key="3">
    <source>
        <dbReference type="Proteomes" id="UP000053815"/>
    </source>
</evidence>
<keyword evidence="3" id="KW-1185">Reference proteome</keyword>
<protein>
    <submittedName>
        <fullName evidence="2">Methyltransferase type 11</fullName>
    </submittedName>
</protein>
<evidence type="ECO:0000259" key="1">
    <source>
        <dbReference type="Pfam" id="PF13649"/>
    </source>
</evidence>
<dbReference type="Gene3D" id="3.40.50.150">
    <property type="entry name" value="Vaccinia Virus protein VP39"/>
    <property type="match status" value="1"/>
</dbReference>
<dbReference type="PANTHER" id="PTHR43591:SF24">
    <property type="entry name" value="2-METHOXY-6-POLYPRENYL-1,4-BENZOQUINOL METHYLASE, MITOCHONDRIAL"/>
    <property type="match status" value="1"/>
</dbReference>
<gene>
    <name evidence="2" type="ORF">MAM1_0004c00499</name>
</gene>
<dbReference type="OrthoDB" id="2013972at2759"/>
<dbReference type="InterPro" id="IPR029063">
    <property type="entry name" value="SAM-dependent_MTases_sf"/>
</dbReference>
<dbReference type="EMBL" id="DF836293">
    <property type="protein sequence ID" value="GAN01068.1"/>
    <property type="molecule type" value="Genomic_DNA"/>
</dbReference>
<dbReference type="GO" id="GO:0032259">
    <property type="term" value="P:methylation"/>
    <property type="evidence" value="ECO:0007669"/>
    <property type="project" value="UniProtKB-KW"/>
</dbReference>
<dbReference type="AlphaFoldDB" id="A0A0C9MGG9"/>